<protein>
    <recommendedName>
        <fullName evidence="4 5">Large ribosomal subunit protein uL4</fullName>
    </recommendedName>
</protein>
<dbReference type="OMA" id="PQVHILE"/>
<dbReference type="NCBIfam" id="TIGR03953">
    <property type="entry name" value="rplD_bact"/>
    <property type="match status" value="1"/>
</dbReference>
<evidence type="ECO:0000256" key="5">
    <source>
        <dbReference type="HAMAP-Rule" id="MF_01328"/>
    </source>
</evidence>
<reference evidence="7 9" key="1">
    <citation type="submission" date="2014-09" db="EMBL/GenBank/DDBJ databases">
        <authorList>
            <person name="Loux Valentin"/>
            <person name="Dugat Thibaut"/>
        </authorList>
    </citation>
    <scope>NUCLEOTIDE SEQUENCE [LARGE SCALE GENOMIC DNA]</scope>
    <source>
        <strain evidence="7 9">BOV-10_179</strain>
    </source>
</reference>
<dbReference type="RefSeq" id="WP_011450416.1">
    <property type="nucleotide sequence ID" value="NZ_CCXQ01000156.1"/>
</dbReference>
<gene>
    <name evidence="5 7" type="primary">rplD</name>
    <name evidence="8" type="ORF">ANAPC1_00483</name>
    <name evidence="7" type="ORF">ANAPHAGO_00273</name>
</gene>
<feature type="region of interest" description="Disordered" evidence="6">
    <location>
        <begin position="49"/>
        <end position="78"/>
    </location>
</feature>
<evidence type="ECO:0000256" key="6">
    <source>
        <dbReference type="SAM" id="MobiDB-lite"/>
    </source>
</evidence>
<organism evidence="7 9">
    <name type="scientific">Anaplasma phagocytophilum</name>
    <name type="common">Ehrlichia phagocytophila</name>
    <dbReference type="NCBI Taxonomy" id="948"/>
    <lineage>
        <taxon>Bacteria</taxon>
        <taxon>Pseudomonadati</taxon>
        <taxon>Pseudomonadota</taxon>
        <taxon>Alphaproteobacteria</taxon>
        <taxon>Rickettsiales</taxon>
        <taxon>Anaplasmataceae</taxon>
        <taxon>Anaplasma</taxon>
        <taxon>phagocytophilum group</taxon>
    </lineage>
</organism>
<dbReference type="GO" id="GO:0006412">
    <property type="term" value="P:translation"/>
    <property type="evidence" value="ECO:0007669"/>
    <property type="project" value="UniProtKB-UniRule"/>
</dbReference>
<dbReference type="GO" id="GO:1990904">
    <property type="term" value="C:ribonucleoprotein complex"/>
    <property type="evidence" value="ECO:0007669"/>
    <property type="project" value="UniProtKB-KW"/>
</dbReference>
<reference evidence="8" key="2">
    <citation type="submission" date="2016-03" db="EMBL/GenBank/DDBJ databases">
        <authorList>
            <person name="Loux V."/>
        </authorList>
    </citation>
    <scope>NUCLEOTIDE SEQUENCE</scope>
    <source>
        <strain evidence="8">C1</strain>
    </source>
</reference>
<evidence type="ECO:0000313" key="10">
    <source>
        <dbReference type="Proteomes" id="UP000078419"/>
    </source>
</evidence>
<dbReference type="PANTHER" id="PTHR10746">
    <property type="entry name" value="50S RIBOSOMAL PROTEIN L4"/>
    <property type="match status" value="1"/>
</dbReference>
<dbReference type="AlphaFoldDB" id="A0A098EFK0"/>
<dbReference type="PATRIC" id="fig|948.7.peg.1151"/>
<dbReference type="Pfam" id="PF00573">
    <property type="entry name" value="Ribosomal_L4"/>
    <property type="match status" value="1"/>
</dbReference>
<sequence length="208" mass="22795">MEVNIVNIANEVVGSIDLNPQVFGLEPRRDVLKEVVNWQLAKRRAGTHKAKGISDISGTTAKPYRQKHTGRARQGSLRSPQFRGGAVIFGPVPRSHEYSLNKKVRRLGLKVALSMKVAANKLVVLDSLDVDLKKTADAKGVFGNFAGHSSYLVVSESCKEEVVRACRNLRGVDLLKCVGINVLDILKHDCVILTVDTVKSLEGRLSNE</sequence>
<keyword evidence="2 5" id="KW-0689">Ribosomal protein</keyword>
<dbReference type="GO" id="GO:0005840">
    <property type="term" value="C:ribosome"/>
    <property type="evidence" value="ECO:0007669"/>
    <property type="project" value="UniProtKB-KW"/>
</dbReference>
<dbReference type="Proteomes" id="UP000055047">
    <property type="component" value="Unassembled WGS sequence"/>
</dbReference>
<keyword evidence="5" id="KW-0694">RNA-binding</keyword>
<reference evidence="10" key="3">
    <citation type="submission" date="2016-03" db="EMBL/GenBank/DDBJ databases">
        <authorList>
            <person name="Loux Valentin"/>
        </authorList>
    </citation>
    <scope>NUCLEOTIDE SEQUENCE [LARGE SCALE GENOMIC DNA]</scope>
    <source>
        <strain evidence="10">C1</strain>
    </source>
</reference>
<dbReference type="HAMAP" id="MF_01328_B">
    <property type="entry name" value="Ribosomal_uL4_B"/>
    <property type="match status" value="1"/>
</dbReference>
<keyword evidence="5" id="KW-0699">rRNA-binding</keyword>
<evidence type="ECO:0000313" key="8">
    <source>
        <dbReference type="EMBL" id="SBO14139.1"/>
    </source>
</evidence>
<proteinExistence type="inferred from homology"/>
<keyword evidence="3 5" id="KW-0687">Ribonucleoprotein</keyword>
<name>A0A098EFK0_ANAPH</name>
<dbReference type="GO" id="GO:0003735">
    <property type="term" value="F:structural constituent of ribosome"/>
    <property type="evidence" value="ECO:0007669"/>
    <property type="project" value="InterPro"/>
</dbReference>
<evidence type="ECO:0000313" key="9">
    <source>
        <dbReference type="Proteomes" id="UP000055047"/>
    </source>
</evidence>
<dbReference type="InterPro" id="IPR013005">
    <property type="entry name" value="Ribosomal_uL4-like"/>
</dbReference>
<dbReference type="Proteomes" id="UP000078419">
    <property type="component" value="Unassembled WGS sequence"/>
</dbReference>
<dbReference type="GO" id="GO:0019843">
    <property type="term" value="F:rRNA binding"/>
    <property type="evidence" value="ECO:0007669"/>
    <property type="project" value="UniProtKB-UniRule"/>
</dbReference>
<accession>A0A098EFK0</accession>
<evidence type="ECO:0000256" key="1">
    <source>
        <dbReference type="ARBA" id="ARBA00010528"/>
    </source>
</evidence>
<dbReference type="GeneID" id="92747522"/>
<evidence type="ECO:0000313" key="7">
    <source>
        <dbReference type="EMBL" id="CEG21043.1"/>
    </source>
</evidence>
<dbReference type="SMR" id="A0A098EFK0"/>
<dbReference type="PANTHER" id="PTHR10746:SF6">
    <property type="entry name" value="LARGE RIBOSOMAL SUBUNIT PROTEIN UL4M"/>
    <property type="match status" value="1"/>
</dbReference>
<evidence type="ECO:0000256" key="3">
    <source>
        <dbReference type="ARBA" id="ARBA00023274"/>
    </source>
</evidence>
<evidence type="ECO:0000256" key="4">
    <source>
        <dbReference type="ARBA" id="ARBA00035244"/>
    </source>
</evidence>
<evidence type="ECO:0000256" key="2">
    <source>
        <dbReference type="ARBA" id="ARBA00022980"/>
    </source>
</evidence>
<dbReference type="InterPro" id="IPR002136">
    <property type="entry name" value="Ribosomal_uL4"/>
</dbReference>
<comment type="subunit">
    <text evidence="5">Part of the 50S ribosomal subunit.</text>
</comment>
<dbReference type="SUPFAM" id="SSF52166">
    <property type="entry name" value="Ribosomal protein L4"/>
    <property type="match status" value="1"/>
</dbReference>
<dbReference type="EMBL" id="CCXQ01000156">
    <property type="protein sequence ID" value="CEG21043.1"/>
    <property type="molecule type" value="Genomic_DNA"/>
</dbReference>
<dbReference type="InterPro" id="IPR023574">
    <property type="entry name" value="Ribosomal_uL4_dom_sf"/>
</dbReference>
<comment type="function">
    <text evidence="5">One of the primary rRNA binding proteins, this protein initially binds near the 5'-end of the 23S rRNA. It is important during the early stages of 50S assembly. It makes multiple contacts with different domains of the 23S rRNA in the assembled 50S subunit and ribosome.</text>
</comment>
<comment type="similarity">
    <text evidence="1 5">Belongs to the universal ribosomal protein uL4 family.</text>
</comment>
<dbReference type="EMBL" id="FLLR01000014">
    <property type="protein sequence ID" value="SBO14139.1"/>
    <property type="molecule type" value="Genomic_DNA"/>
</dbReference>
<dbReference type="Gene3D" id="3.40.1370.10">
    <property type="match status" value="1"/>
</dbReference>
<comment type="function">
    <text evidence="5">Forms part of the polypeptide exit tunnel.</text>
</comment>